<evidence type="ECO:0000313" key="2">
    <source>
        <dbReference type="Proteomes" id="UP000193067"/>
    </source>
</evidence>
<keyword evidence="2" id="KW-1185">Reference proteome</keyword>
<gene>
    <name evidence="1" type="ORF">PYCCODRAFT_1177062</name>
</gene>
<sequence length="122" mass="13469">MRRRVRPAHSRVLRSRGRTAMAAVYRYRRRGCGSWLTLSDRRRAEDLLPPRSMAANIHSRRGWINWEDNRLAGAIGGLIGTRQGTGPGFEGSAEAPVQRGDLTAGCWIDGATVLGRALEQTA</sequence>
<dbReference type="AlphaFoldDB" id="A0A1Y2IXB1"/>
<organism evidence="1 2">
    <name type="scientific">Trametes coccinea (strain BRFM310)</name>
    <name type="common">Pycnoporus coccineus</name>
    <dbReference type="NCBI Taxonomy" id="1353009"/>
    <lineage>
        <taxon>Eukaryota</taxon>
        <taxon>Fungi</taxon>
        <taxon>Dikarya</taxon>
        <taxon>Basidiomycota</taxon>
        <taxon>Agaricomycotina</taxon>
        <taxon>Agaricomycetes</taxon>
        <taxon>Polyporales</taxon>
        <taxon>Polyporaceae</taxon>
        <taxon>Trametes</taxon>
    </lineage>
</organism>
<accession>A0A1Y2IXB1</accession>
<dbReference type="Proteomes" id="UP000193067">
    <property type="component" value="Unassembled WGS sequence"/>
</dbReference>
<reference evidence="1 2" key="1">
    <citation type="journal article" date="2015" name="Biotechnol. Biofuels">
        <title>Enhanced degradation of softwood versus hardwood by the white-rot fungus Pycnoporus coccineus.</title>
        <authorList>
            <person name="Couturier M."/>
            <person name="Navarro D."/>
            <person name="Chevret D."/>
            <person name="Henrissat B."/>
            <person name="Piumi F."/>
            <person name="Ruiz-Duenas F.J."/>
            <person name="Martinez A.T."/>
            <person name="Grigoriev I.V."/>
            <person name="Riley R."/>
            <person name="Lipzen A."/>
            <person name="Berrin J.G."/>
            <person name="Master E.R."/>
            <person name="Rosso M.N."/>
        </authorList>
    </citation>
    <scope>NUCLEOTIDE SEQUENCE [LARGE SCALE GENOMIC DNA]</scope>
    <source>
        <strain evidence="1 2">BRFM310</strain>
    </source>
</reference>
<evidence type="ECO:0000313" key="1">
    <source>
        <dbReference type="EMBL" id="OSD05790.1"/>
    </source>
</evidence>
<proteinExistence type="predicted"/>
<name>A0A1Y2IXB1_TRAC3</name>
<protein>
    <submittedName>
        <fullName evidence="1">Uncharacterized protein</fullName>
    </submittedName>
</protein>
<dbReference type="EMBL" id="KZ084092">
    <property type="protein sequence ID" value="OSD05790.1"/>
    <property type="molecule type" value="Genomic_DNA"/>
</dbReference>